<evidence type="ECO:0000256" key="2">
    <source>
        <dbReference type="ARBA" id="ARBA00022490"/>
    </source>
</evidence>
<dbReference type="FunFam" id="1.25.10.10:FF:000237">
    <property type="entry name" value="Pumilio homolog 9"/>
    <property type="match status" value="1"/>
</dbReference>
<dbReference type="PANTHER" id="PTHR12537:SF147">
    <property type="entry name" value="PUMILIO HOMOLOG 12"/>
    <property type="match status" value="1"/>
</dbReference>
<dbReference type="InterPro" id="IPR001313">
    <property type="entry name" value="Pumilio_RNA-bd_rpt"/>
</dbReference>
<feature type="repeat" description="Pumilio" evidence="7">
    <location>
        <begin position="701"/>
        <end position="738"/>
    </location>
</feature>
<feature type="repeat" description="Pumilio" evidence="7">
    <location>
        <begin position="592"/>
        <end position="628"/>
    </location>
</feature>
<feature type="repeat" description="Pumilio" evidence="7">
    <location>
        <begin position="517"/>
        <end position="556"/>
    </location>
</feature>
<keyword evidence="10" id="KW-1185">Reference proteome</keyword>
<sequence length="769" mass="86165">MEEGKREIEFDEFEKLLGEIPNPASGDSHTGESGLKRACLDDSSLPILVNSCRGPSSEKYSTNGGLHVSMNEVQRSLVETAQMEGRKLPDDHSFISAFAELSFSNGLTSEAVNHPLTNCMSMPNDAICSGSQYPVSLRFHDLAGESLCNNVWQSEDGGFYGSNKYCSTEFGKQNANLVEVNGEVHRGRQIGTCQSIENYATAVPISGGVPLIPNVPIPTQEFPMIPNKPHYFTNQQSQFSSFYSPRQMHESQFPCRNVEEEHFHSMHQQHLYLQHLYRHQFDSQHAVQDGAYLATRVVNQNASQSHYEMPVAHLLEQSKQGPFLRSCGNSQCKQPHVEFSSGDVHSVQNFGRISEQVVPEKILTRSCGLNALRALKFGSVRGNELLSHISRSGRVNLNGQHLHNLCNPSTGCFRSESLNQWGLFPDTASLRSADLRLQRCNSLDEVSGRIYLMAKDQNGCRFLQKKFSEGTRKDVEQIFSEVIDHIVELMTDPFGNYLVQKLLEVCDDDQRMQILHVITRRPGDLIHISCDMHGTRVVQKVLETLKTAEEFSVVVSALNPGIVILMKNTNGNHVAQHCLRYLPLEYKEFLFEAAAANCLELATDRHGCCVLQKCLSHSGGEQKCHLISGITSNALILSQDQFGNYVVQFIFELHVPHATRDILDQLDGNYGDLSMQKYSSNVVEKCLKFAGEEHRTCIIQELIDDPRLAQIMQDPFGNFVIQAALEKSKGALKAAFVDAVRPHVPVLRTNPYGKKVLSCPSLKNYRWYD</sequence>
<gene>
    <name evidence="9" type="ORF">ACJRO7_012783</name>
</gene>
<dbReference type="GO" id="GO:0005737">
    <property type="term" value="C:cytoplasm"/>
    <property type="evidence" value="ECO:0007669"/>
    <property type="project" value="UniProtKB-SubCell"/>
</dbReference>
<dbReference type="PANTHER" id="PTHR12537">
    <property type="entry name" value="RNA BINDING PROTEIN PUMILIO-RELATED"/>
    <property type="match status" value="1"/>
</dbReference>
<dbReference type="Pfam" id="PF00806">
    <property type="entry name" value="PUF"/>
    <property type="match status" value="8"/>
</dbReference>
<dbReference type="Proteomes" id="UP001634007">
    <property type="component" value="Unassembled WGS sequence"/>
</dbReference>
<dbReference type="Gene3D" id="1.25.10.10">
    <property type="entry name" value="Leucine-rich Repeat Variant"/>
    <property type="match status" value="1"/>
</dbReference>
<evidence type="ECO:0000313" key="9">
    <source>
        <dbReference type="EMBL" id="KAL3752023.1"/>
    </source>
</evidence>
<dbReference type="AlphaFoldDB" id="A0ABD3LKN2"/>
<dbReference type="InterPro" id="IPR016024">
    <property type="entry name" value="ARM-type_fold"/>
</dbReference>
<name>A0ABD3LKN2_EUCGL</name>
<comment type="caution">
    <text evidence="9">The sequence shown here is derived from an EMBL/GenBank/DDBJ whole genome shotgun (WGS) entry which is preliminary data.</text>
</comment>
<dbReference type="SUPFAM" id="SSF48371">
    <property type="entry name" value="ARM repeat"/>
    <property type="match status" value="1"/>
</dbReference>
<keyword evidence="2" id="KW-0963">Cytoplasm</keyword>
<comment type="subcellular location">
    <subcellularLocation>
        <location evidence="1">Cytoplasm</location>
    </subcellularLocation>
</comment>
<dbReference type="InterPro" id="IPR033133">
    <property type="entry name" value="PUM-HD"/>
</dbReference>
<evidence type="ECO:0000259" key="8">
    <source>
        <dbReference type="PROSITE" id="PS50303"/>
    </source>
</evidence>
<dbReference type="CDD" id="cd07920">
    <property type="entry name" value="Pumilio"/>
    <property type="match status" value="1"/>
</dbReference>
<evidence type="ECO:0000256" key="3">
    <source>
        <dbReference type="ARBA" id="ARBA00022737"/>
    </source>
</evidence>
<reference evidence="9 10" key="1">
    <citation type="submission" date="2024-11" db="EMBL/GenBank/DDBJ databases">
        <title>Chromosome-level genome assembly of Eucalyptus globulus Labill. provides insights into its genome evolution.</title>
        <authorList>
            <person name="Li X."/>
        </authorList>
    </citation>
    <scope>NUCLEOTIDE SEQUENCE [LARGE SCALE GENOMIC DNA]</scope>
    <source>
        <strain evidence="9">CL2024</strain>
        <tissue evidence="9">Fresh tender leaves</tissue>
    </source>
</reference>
<dbReference type="GO" id="GO:0003723">
    <property type="term" value="F:RNA binding"/>
    <property type="evidence" value="ECO:0007669"/>
    <property type="project" value="UniProtKB-KW"/>
</dbReference>
<evidence type="ECO:0000256" key="7">
    <source>
        <dbReference type="PROSITE-ProRule" id="PRU00317"/>
    </source>
</evidence>
<protein>
    <recommendedName>
        <fullName evidence="8">PUM-HD domain-containing protein</fullName>
    </recommendedName>
</protein>
<dbReference type="InterPro" id="IPR011989">
    <property type="entry name" value="ARM-like"/>
</dbReference>
<feature type="repeat" description="Pumilio" evidence="7">
    <location>
        <begin position="665"/>
        <end position="700"/>
    </location>
</feature>
<dbReference type="InterPro" id="IPR033712">
    <property type="entry name" value="Pumilio_RNA-bd"/>
</dbReference>
<keyword evidence="3" id="KW-0677">Repeat</keyword>
<dbReference type="PROSITE" id="PS50303">
    <property type="entry name" value="PUM_HD"/>
    <property type="match status" value="1"/>
</dbReference>
<evidence type="ECO:0000313" key="10">
    <source>
        <dbReference type="Proteomes" id="UP001634007"/>
    </source>
</evidence>
<feature type="repeat" description="Pumilio" evidence="7">
    <location>
        <begin position="629"/>
        <end position="664"/>
    </location>
</feature>
<dbReference type="PROSITE" id="PS50302">
    <property type="entry name" value="PUM"/>
    <property type="match status" value="7"/>
</dbReference>
<evidence type="ECO:0000256" key="6">
    <source>
        <dbReference type="ARBA" id="ARBA00058490"/>
    </source>
</evidence>
<evidence type="ECO:0000256" key="1">
    <source>
        <dbReference type="ARBA" id="ARBA00004496"/>
    </source>
</evidence>
<dbReference type="SMART" id="SM00025">
    <property type="entry name" value="Pumilio"/>
    <property type="match status" value="8"/>
</dbReference>
<feature type="repeat" description="Pumilio" evidence="7">
    <location>
        <begin position="481"/>
        <end position="516"/>
    </location>
</feature>
<evidence type="ECO:0000256" key="4">
    <source>
        <dbReference type="ARBA" id="ARBA00022845"/>
    </source>
</evidence>
<feature type="repeat" description="Pumilio" evidence="7">
    <location>
        <begin position="445"/>
        <end position="480"/>
    </location>
</feature>
<keyword evidence="4" id="KW-0810">Translation regulation</keyword>
<proteinExistence type="predicted"/>
<comment type="function">
    <text evidence="6">Sequence-specific RNA-binding protein that regulates translation and mRNA stability by binding the 3'-UTR of target mRNAs.</text>
</comment>
<dbReference type="EMBL" id="JBJKBG010000002">
    <property type="protein sequence ID" value="KAL3752023.1"/>
    <property type="molecule type" value="Genomic_DNA"/>
</dbReference>
<feature type="domain" description="PUM-HD" evidence="8">
    <location>
        <begin position="424"/>
        <end position="764"/>
    </location>
</feature>
<accession>A0ABD3LKN2</accession>
<evidence type="ECO:0000256" key="5">
    <source>
        <dbReference type="ARBA" id="ARBA00022884"/>
    </source>
</evidence>
<dbReference type="GO" id="GO:0006417">
    <property type="term" value="P:regulation of translation"/>
    <property type="evidence" value="ECO:0007669"/>
    <property type="project" value="UniProtKB-KW"/>
</dbReference>
<keyword evidence="5" id="KW-0694">RNA-binding</keyword>
<organism evidence="9 10">
    <name type="scientific">Eucalyptus globulus</name>
    <name type="common">Tasmanian blue gum</name>
    <dbReference type="NCBI Taxonomy" id="34317"/>
    <lineage>
        <taxon>Eukaryota</taxon>
        <taxon>Viridiplantae</taxon>
        <taxon>Streptophyta</taxon>
        <taxon>Embryophyta</taxon>
        <taxon>Tracheophyta</taxon>
        <taxon>Spermatophyta</taxon>
        <taxon>Magnoliopsida</taxon>
        <taxon>eudicotyledons</taxon>
        <taxon>Gunneridae</taxon>
        <taxon>Pentapetalae</taxon>
        <taxon>rosids</taxon>
        <taxon>malvids</taxon>
        <taxon>Myrtales</taxon>
        <taxon>Myrtaceae</taxon>
        <taxon>Myrtoideae</taxon>
        <taxon>Eucalypteae</taxon>
        <taxon>Eucalyptus</taxon>
    </lineage>
</organism>